<sequence>MNLVPISSYTINLILHYISPPSQLLNPIPSDLLSLSLLKRHTLLEISPTDSSSYLTWPSSFRGLAIQHLEHLPMPLDELDPNFLVGYTVDPEHAYAHVHLTPTGENGLRLVFEWDGQETWKYHDSNVMPFPPGAHTSLSDAVASAATVVIPVPELGREKLCKGPNGDGDNGDDDNDNDDDYWNSYGARDASSVQLSPLVNKDDEDASEDAYWAQYASVQGTADSTVPSPVHRTTRRLQSVPIAHHISNEGTLLTLAADVRPHLHDPRAPPSPNTLTNRLTALSPRPSVTNPLSDGFPHPDPEEDIPEATDDDIESPSSLLDVETTYKEVTLRKGPDEHISSAPVAIKTDAIRGLFLLWKATRRGSNSTPERTREASTDELDKADFLQLVVGY</sequence>
<gene>
    <name evidence="2" type="ORF">B0F90DRAFT_69731</name>
</gene>
<dbReference type="EMBL" id="WTXG01000001">
    <property type="protein sequence ID" value="KAI0307833.1"/>
    <property type="molecule type" value="Genomic_DNA"/>
</dbReference>
<feature type="compositionally biased region" description="Acidic residues" evidence="1">
    <location>
        <begin position="301"/>
        <end position="314"/>
    </location>
</feature>
<accession>A0AAD4MCX0</accession>
<feature type="compositionally biased region" description="Acidic residues" evidence="1">
    <location>
        <begin position="169"/>
        <end position="181"/>
    </location>
</feature>
<organism evidence="2 3">
    <name type="scientific">Multifurca ochricompacta</name>
    <dbReference type="NCBI Taxonomy" id="376703"/>
    <lineage>
        <taxon>Eukaryota</taxon>
        <taxon>Fungi</taxon>
        <taxon>Dikarya</taxon>
        <taxon>Basidiomycota</taxon>
        <taxon>Agaricomycotina</taxon>
        <taxon>Agaricomycetes</taxon>
        <taxon>Russulales</taxon>
        <taxon>Russulaceae</taxon>
        <taxon>Multifurca</taxon>
    </lineage>
</organism>
<proteinExistence type="predicted"/>
<dbReference type="Proteomes" id="UP001203297">
    <property type="component" value="Unassembled WGS sequence"/>
</dbReference>
<reference evidence="2" key="1">
    <citation type="journal article" date="2022" name="New Phytol.">
        <title>Evolutionary transition to the ectomycorrhizal habit in the genomes of a hyperdiverse lineage of mushroom-forming fungi.</title>
        <authorList>
            <person name="Looney B."/>
            <person name="Miyauchi S."/>
            <person name="Morin E."/>
            <person name="Drula E."/>
            <person name="Courty P.E."/>
            <person name="Kohler A."/>
            <person name="Kuo A."/>
            <person name="LaButti K."/>
            <person name="Pangilinan J."/>
            <person name="Lipzen A."/>
            <person name="Riley R."/>
            <person name="Andreopoulos W."/>
            <person name="He G."/>
            <person name="Johnson J."/>
            <person name="Nolan M."/>
            <person name="Tritt A."/>
            <person name="Barry K.W."/>
            <person name="Grigoriev I.V."/>
            <person name="Nagy L.G."/>
            <person name="Hibbett D."/>
            <person name="Henrissat B."/>
            <person name="Matheny P.B."/>
            <person name="Labbe J."/>
            <person name="Martin F.M."/>
        </authorList>
    </citation>
    <scope>NUCLEOTIDE SEQUENCE</scope>
    <source>
        <strain evidence="2">BPL690</strain>
    </source>
</reference>
<dbReference type="AlphaFoldDB" id="A0AAD4MCX0"/>
<feature type="region of interest" description="Disordered" evidence="1">
    <location>
        <begin position="264"/>
        <end position="316"/>
    </location>
</feature>
<evidence type="ECO:0000313" key="2">
    <source>
        <dbReference type="EMBL" id="KAI0307833.1"/>
    </source>
</evidence>
<keyword evidence="3" id="KW-1185">Reference proteome</keyword>
<evidence type="ECO:0000256" key="1">
    <source>
        <dbReference type="SAM" id="MobiDB-lite"/>
    </source>
</evidence>
<comment type="caution">
    <text evidence="2">The sequence shown here is derived from an EMBL/GenBank/DDBJ whole genome shotgun (WGS) entry which is preliminary data.</text>
</comment>
<evidence type="ECO:0000313" key="3">
    <source>
        <dbReference type="Proteomes" id="UP001203297"/>
    </source>
</evidence>
<feature type="compositionally biased region" description="Polar residues" evidence="1">
    <location>
        <begin position="273"/>
        <end position="292"/>
    </location>
</feature>
<protein>
    <submittedName>
        <fullName evidence="2">Uncharacterized protein</fullName>
    </submittedName>
</protein>
<feature type="region of interest" description="Disordered" evidence="1">
    <location>
        <begin position="157"/>
        <end position="187"/>
    </location>
</feature>
<name>A0AAD4MCX0_9AGAM</name>